<evidence type="ECO:0000256" key="3">
    <source>
        <dbReference type="ARBA" id="ARBA00022692"/>
    </source>
</evidence>
<evidence type="ECO:0000256" key="9">
    <source>
        <dbReference type="SAM" id="Phobius"/>
    </source>
</evidence>
<reference evidence="11" key="1">
    <citation type="submission" date="2021-01" db="EMBL/GenBank/DDBJ databases">
        <authorList>
            <person name="Corre E."/>
            <person name="Pelletier E."/>
            <person name="Niang G."/>
            <person name="Scheremetjew M."/>
            <person name="Finn R."/>
            <person name="Kale V."/>
            <person name="Holt S."/>
            <person name="Cochrane G."/>
            <person name="Meng A."/>
            <person name="Brown T."/>
            <person name="Cohen L."/>
        </authorList>
    </citation>
    <scope>NUCLEOTIDE SEQUENCE</scope>
    <source>
        <strain evidence="11">CCMP325</strain>
    </source>
</reference>
<feature type="transmembrane region" description="Helical" evidence="9">
    <location>
        <begin position="268"/>
        <end position="288"/>
    </location>
</feature>
<feature type="transmembrane region" description="Helical" evidence="9">
    <location>
        <begin position="199"/>
        <end position="223"/>
    </location>
</feature>
<dbReference type="SUPFAM" id="SSF81324">
    <property type="entry name" value="Voltage-gated potassium channels"/>
    <property type="match status" value="3"/>
</dbReference>
<dbReference type="AlphaFoldDB" id="A0A7S0HLP3"/>
<evidence type="ECO:0000256" key="8">
    <source>
        <dbReference type="RuleBase" id="RU003857"/>
    </source>
</evidence>
<keyword evidence="5 8" id="KW-0406">Ion transport</keyword>
<dbReference type="GO" id="GO:0022841">
    <property type="term" value="F:potassium ion leak channel activity"/>
    <property type="evidence" value="ECO:0007669"/>
    <property type="project" value="TreeGrafter"/>
</dbReference>
<dbReference type="InterPro" id="IPR003280">
    <property type="entry name" value="2pore_dom_K_chnl"/>
</dbReference>
<feature type="transmembrane region" description="Helical" evidence="9">
    <location>
        <begin position="77"/>
        <end position="93"/>
    </location>
</feature>
<gene>
    <name evidence="11" type="ORF">HPHI1048_LOCUS10481</name>
</gene>
<dbReference type="EMBL" id="HBEO01015448">
    <property type="protein sequence ID" value="CAD8484145.1"/>
    <property type="molecule type" value="Transcribed_RNA"/>
</dbReference>
<keyword evidence="4 9" id="KW-1133">Transmembrane helix</keyword>
<keyword evidence="6 9" id="KW-0472">Membrane</keyword>
<evidence type="ECO:0000256" key="1">
    <source>
        <dbReference type="ARBA" id="ARBA00004141"/>
    </source>
</evidence>
<dbReference type="Gene3D" id="1.10.287.70">
    <property type="match status" value="3"/>
</dbReference>
<accession>A0A7S0HLP3</accession>
<proteinExistence type="inferred from homology"/>
<sequence length="375" mass="40957">MGVLYLFVRDGKVFIPPSFWKVSWLSAGGSAGVRLSVSRLSACILALWSIGALVFYALEQEYVCEDEGSDCKKKVQLFDAFYFAFITLSTIGYGDIVPSNLYSKLFLVVFAFLGLGLFSTFLDVMGSWRTSLLQHLKTRASFGDLLEAMIVLLVVLGAGTMGLSWIEDLEMVDALYLCVASATTVGYGDLKPLTFQGKVFVIALAMCSISTIGYVTSCVGDLIQPDSDTAIGFGGDETQWSLSMLDRLFGRRGGKQEFSLSASGKMKLFLFSKIFILLLLAVLVIRHFEPHLSYTDSFYWSIMTLTTIGYGDVAPSSKEGKIAQVILCLLGLGLVSVGTGVLGEWRKSVSKQNVWSESVLGDSSPAATMRVRTLW</sequence>
<keyword evidence="7 8" id="KW-0407">Ion channel</keyword>
<dbReference type="GO" id="GO:0030322">
    <property type="term" value="P:stabilization of membrane potential"/>
    <property type="evidence" value="ECO:0007669"/>
    <property type="project" value="TreeGrafter"/>
</dbReference>
<evidence type="ECO:0000256" key="4">
    <source>
        <dbReference type="ARBA" id="ARBA00022989"/>
    </source>
</evidence>
<dbReference type="PANTHER" id="PTHR11003">
    <property type="entry name" value="POTASSIUM CHANNEL, SUBFAMILY K"/>
    <property type="match status" value="1"/>
</dbReference>
<evidence type="ECO:0000256" key="6">
    <source>
        <dbReference type="ARBA" id="ARBA00023136"/>
    </source>
</evidence>
<comment type="similarity">
    <text evidence="8">Belongs to the two pore domain potassium channel (TC 1.A.1.8) family.</text>
</comment>
<dbReference type="Pfam" id="PF07885">
    <property type="entry name" value="Ion_trans_2"/>
    <property type="match status" value="3"/>
</dbReference>
<comment type="subcellular location">
    <subcellularLocation>
        <location evidence="1">Membrane</location>
        <topology evidence="1">Multi-pass membrane protein</topology>
    </subcellularLocation>
</comment>
<feature type="domain" description="Potassium channel" evidence="10">
    <location>
        <begin position="44"/>
        <end position="128"/>
    </location>
</feature>
<dbReference type="GO" id="GO:0005886">
    <property type="term" value="C:plasma membrane"/>
    <property type="evidence" value="ECO:0007669"/>
    <property type="project" value="TreeGrafter"/>
</dbReference>
<dbReference type="PANTHER" id="PTHR11003:SF291">
    <property type="entry name" value="IP11374P"/>
    <property type="match status" value="1"/>
</dbReference>
<feature type="transmembrane region" description="Helical" evidence="9">
    <location>
        <begin position="322"/>
        <end position="342"/>
    </location>
</feature>
<evidence type="ECO:0000259" key="10">
    <source>
        <dbReference type="Pfam" id="PF07885"/>
    </source>
</evidence>
<keyword evidence="3 8" id="KW-0812">Transmembrane</keyword>
<protein>
    <recommendedName>
        <fullName evidence="10">Potassium channel domain-containing protein</fullName>
    </recommendedName>
</protein>
<name>A0A7S0HLP3_9CRYP</name>
<feature type="transmembrane region" description="Helical" evidence="9">
    <location>
        <begin position="37"/>
        <end position="56"/>
    </location>
</feature>
<feature type="transmembrane region" description="Helical" evidence="9">
    <location>
        <begin position="105"/>
        <end position="124"/>
    </location>
</feature>
<evidence type="ECO:0000313" key="11">
    <source>
        <dbReference type="EMBL" id="CAD8484145.1"/>
    </source>
</evidence>
<feature type="domain" description="Potassium channel" evidence="10">
    <location>
        <begin position="151"/>
        <end position="223"/>
    </location>
</feature>
<feature type="transmembrane region" description="Helical" evidence="9">
    <location>
        <begin position="145"/>
        <end position="166"/>
    </location>
</feature>
<feature type="domain" description="Potassium channel" evidence="10">
    <location>
        <begin position="275"/>
        <end position="345"/>
    </location>
</feature>
<dbReference type="GO" id="GO:0015271">
    <property type="term" value="F:outward rectifier potassium channel activity"/>
    <property type="evidence" value="ECO:0007669"/>
    <property type="project" value="TreeGrafter"/>
</dbReference>
<evidence type="ECO:0000256" key="2">
    <source>
        <dbReference type="ARBA" id="ARBA00022448"/>
    </source>
</evidence>
<keyword evidence="2 8" id="KW-0813">Transport</keyword>
<dbReference type="PRINTS" id="PR01333">
    <property type="entry name" value="2POREKCHANEL"/>
</dbReference>
<evidence type="ECO:0000256" key="5">
    <source>
        <dbReference type="ARBA" id="ARBA00023065"/>
    </source>
</evidence>
<organism evidence="11">
    <name type="scientific">Hanusia phi</name>
    <dbReference type="NCBI Taxonomy" id="3032"/>
    <lineage>
        <taxon>Eukaryota</taxon>
        <taxon>Cryptophyceae</taxon>
        <taxon>Pyrenomonadales</taxon>
        <taxon>Geminigeraceae</taxon>
        <taxon>Hanusia</taxon>
    </lineage>
</organism>
<dbReference type="InterPro" id="IPR013099">
    <property type="entry name" value="K_chnl_dom"/>
</dbReference>
<evidence type="ECO:0000256" key="7">
    <source>
        <dbReference type="ARBA" id="ARBA00023303"/>
    </source>
</evidence>